<dbReference type="Pfam" id="PF01345">
    <property type="entry name" value="DUF11"/>
    <property type="match status" value="3"/>
</dbReference>
<dbReference type="PANTHER" id="PTHR35902">
    <property type="entry name" value="S-LAYER DOMAIN-LIKE PROTEIN-RELATED"/>
    <property type="match status" value="1"/>
</dbReference>
<keyword evidence="5" id="KW-1185">Reference proteome</keyword>
<protein>
    <submittedName>
        <fullName evidence="4">Large cysteine-rich periplasmic protein OmcB</fullName>
    </submittedName>
</protein>
<feature type="domain" description="DUF11" evidence="3">
    <location>
        <begin position="432"/>
        <end position="514"/>
    </location>
</feature>
<feature type="compositionally biased region" description="Low complexity" evidence="1">
    <location>
        <begin position="154"/>
        <end position="173"/>
    </location>
</feature>
<evidence type="ECO:0000256" key="2">
    <source>
        <dbReference type="SAM" id="SignalP"/>
    </source>
</evidence>
<organism evidence="4 5">
    <name type="scientific">Pirellulimonas nuda</name>
    <dbReference type="NCBI Taxonomy" id="2528009"/>
    <lineage>
        <taxon>Bacteria</taxon>
        <taxon>Pseudomonadati</taxon>
        <taxon>Planctomycetota</taxon>
        <taxon>Planctomycetia</taxon>
        <taxon>Pirellulales</taxon>
        <taxon>Lacipirellulaceae</taxon>
        <taxon>Pirellulimonas</taxon>
    </lineage>
</organism>
<feature type="chain" id="PRO_5021769306" evidence="2">
    <location>
        <begin position="23"/>
        <end position="895"/>
    </location>
</feature>
<dbReference type="OrthoDB" id="238179at2"/>
<feature type="region of interest" description="Disordered" evidence="1">
    <location>
        <begin position="336"/>
        <end position="410"/>
    </location>
</feature>
<dbReference type="EMBL" id="CP036291">
    <property type="protein sequence ID" value="QDU87668.1"/>
    <property type="molecule type" value="Genomic_DNA"/>
</dbReference>
<feature type="domain" description="DUF11" evidence="3">
    <location>
        <begin position="773"/>
        <end position="859"/>
    </location>
</feature>
<feature type="compositionally biased region" description="Low complexity" evidence="1">
    <location>
        <begin position="250"/>
        <end position="277"/>
    </location>
</feature>
<dbReference type="KEGG" id="pnd:Pla175_10340"/>
<dbReference type="Proteomes" id="UP000317429">
    <property type="component" value="Chromosome"/>
</dbReference>
<dbReference type="AlphaFoldDB" id="A0A518D874"/>
<accession>A0A518D874</accession>
<feature type="signal peptide" evidence="2">
    <location>
        <begin position="1"/>
        <end position="22"/>
    </location>
</feature>
<sequence length="895" mass="92449" precursor="true">MTRLNLIVGAAALVLLPSISLAQSDDTSSGHGWSLRDRIAALRQGWGSETDEAPAPIGGDTIAEMPVMPMPSSPGFSTSNAVGSRPAAGTSTTKLPRINERNLLPSDFPAGVGGSTTPPNPAAARRTATPPQPSAGKPATSGSAQSRLYREMRQQSPAMQPSQAASTSQSVAAGMQSDADPSQDPQSPTALRRRAAPRAGSVLSSESDWLTGGVPASAPRQPADVETMRKQLVESPAPTSERAALSRSIAAEVAAQMAEPAAQPVAAAAPKTTQPKTTEPKAAEPVAEQPVVAAPIAAKPAFRLGPTGAGQNQEVAPAAPAAVVETESDWAASKKFGADADSGAGDGPTLDVLQTRPTSGAPQGDDRYGAAAADNTAQTMSPITIGSPTPAMTPQPAQRPAPGELSQQRTAADGRPLLISQRMPQIQSRVAGPQRIVVGREARFRVTIENRGEVAADDLVAAISIPSWAEVASIAPSQGAMDPSTSTPAGTLSWRMPTLQAGAEANLDLTLIARAGKPIELGVRWSHAPVGSAATVVVEEPKLAMSVTGPEEVLFGRSQRYRLTLSNPGTGVAENVRVHLLPPGQGDGAVSSHVFGDLPAGTSRSVEVELTAREAGQLYVKASADATGGLTANCTKPLRCVKPELEVDWRGPQQSYAGASGAYYFRVHNSGTAAAEGTTFTVELPPGFEPTAAGDGRSFDAASRRLAWNVGTLLPGDDFYLQVTGSANTPGANAMEIAAETSDGLATARKTASMSVVAIADIRLEVLDPKGPLPLGEEVVYQIKVKNRGQIAAESVRVAGLFSRGIEPTSAEGGRYAISDGRVAFDPIASLPAGGELVLTVRAKPLEPGTHVFRAEAQCSDQEFKLAAEETTRFYRSDAVASGSSAAADRFSQPR</sequence>
<keyword evidence="2" id="KW-0732">Signal</keyword>
<dbReference type="Gene3D" id="2.60.40.10">
    <property type="entry name" value="Immunoglobulins"/>
    <property type="match status" value="3"/>
</dbReference>
<evidence type="ECO:0000259" key="3">
    <source>
        <dbReference type="Pfam" id="PF01345"/>
    </source>
</evidence>
<dbReference type="InterPro" id="IPR013783">
    <property type="entry name" value="Ig-like_fold"/>
</dbReference>
<evidence type="ECO:0000313" key="4">
    <source>
        <dbReference type="EMBL" id="QDU87668.1"/>
    </source>
</evidence>
<gene>
    <name evidence="4" type="primary">omcB_1</name>
    <name evidence="4" type="ORF">Pla175_10340</name>
</gene>
<feature type="compositionally biased region" description="Polar residues" evidence="1">
    <location>
        <begin position="179"/>
        <end position="189"/>
    </location>
</feature>
<evidence type="ECO:0000313" key="5">
    <source>
        <dbReference type="Proteomes" id="UP000317429"/>
    </source>
</evidence>
<feature type="region of interest" description="Disordered" evidence="1">
    <location>
        <begin position="70"/>
        <end position="288"/>
    </location>
</feature>
<feature type="compositionally biased region" description="Polar residues" evidence="1">
    <location>
        <begin position="375"/>
        <end position="390"/>
    </location>
</feature>
<feature type="region of interest" description="Disordered" evidence="1">
    <location>
        <begin position="45"/>
        <end position="64"/>
    </location>
</feature>
<proteinExistence type="predicted"/>
<reference evidence="4 5" key="1">
    <citation type="submission" date="2019-02" db="EMBL/GenBank/DDBJ databases">
        <title>Deep-cultivation of Planctomycetes and their phenomic and genomic characterization uncovers novel biology.</title>
        <authorList>
            <person name="Wiegand S."/>
            <person name="Jogler M."/>
            <person name="Boedeker C."/>
            <person name="Pinto D."/>
            <person name="Vollmers J."/>
            <person name="Rivas-Marin E."/>
            <person name="Kohn T."/>
            <person name="Peeters S.H."/>
            <person name="Heuer A."/>
            <person name="Rast P."/>
            <person name="Oberbeckmann S."/>
            <person name="Bunk B."/>
            <person name="Jeske O."/>
            <person name="Meyerdierks A."/>
            <person name="Storesund J.E."/>
            <person name="Kallscheuer N."/>
            <person name="Luecker S."/>
            <person name="Lage O.M."/>
            <person name="Pohl T."/>
            <person name="Merkel B.J."/>
            <person name="Hornburger P."/>
            <person name="Mueller R.-W."/>
            <person name="Bruemmer F."/>
            <person name="Labrenz M."/>
            <person name="Spormann A.M."/>
            <person name="Op den Camp H."/>
            <person name="Overmann J."/>
            <person name="Amann R."/>
            <person name="Jetten M.S.M."/>
            <person name="Mascher T."/>
            <person name="Medema M.H."/>
            <person name="Devos D.P."/>
            <person name="Kaster A.-K."/>
            <person name="Ovreas L."/>
            <person name="Rohde M."/>
            <person name="Galperin M.Y."/>
            <person name="Jogler C."/>
        </authorList>
    </citation>
    <scope>NUCLEOTIDE SEQUENCE [LARGE SCALE GENOMIC DNA]</scope>
    <source>
        <strain evidence="4 5">Pla175</strain>
    </source>
</reference>
<dbReference type="InterPro" id="IPR001434">
    <property type="entry name" value="OmcB-like_DUF11"/>
</dbReference>
<evidence type="ECO:0000256" key="1">
    <source>
        <dbReference type="SAM" id="MobiDB-lite"/>
    </source>
</evidence>
<dbReference type="RefSeq" id="WP_145281766.1">
    <property type="nucleotide sequence ID" value="NZ_CP036291.1"/>
</dbReference>
<name>A0A518D874_9BACT</name>
<feature type="domain" description="DUF11" evidence="3">
    <location>
        <begin position="656"/>
        <end position="744"/>
    </location>
</feature>